<sequence length="206" mass="23038">MNTSTSIKSELPVKLLAHLKKIKTISRGDKYLSGTALYCTNNDDNIFREVMFREFLGTPDCLISSFEKNSIILLIGRYVYEGDAEYVSLVQTVPVSSSDNEYILTPPDLPHSSPLLLFSAPVMQGSYYPDSGSGRDSFMLSKHLYNGVTNSKQIPSNVIISSDIEWSYLASETQYSGTLNKDKSKSWEELDNQLDSIEEKYATLSS</sequence>
<accession>A0A8H4A9G2</accession>
<keyword evidence="2" id="KW-1185">Reference proteome</keyword>
<evidence type="ECO:0000313" key="1">
    <source>
        <dbReference type="EMBL" id="KAF0457492.1"/>
    </source>
</evidence>
<gene>
    <name evidence="1" type="ORF">F8M41_001169</name>
</gene>
<proteinExistence type="predicted"/>
<organism evidence="1 2">
    <name type="scientific">Gigaspora margarita</name>
    <dbReference type="NCBI Taxonomy" id="4874"/>
    <lineage>
        <taxon>Eukaryota</taxon>
        <taxon>Fungi</taxon>
        <taxon>Fungi incertae sedis</taxon>
        <taxon>Mucoromycota</taxon>
        <taxon>Glomeromycotina</taxon>
        <taxon>Glomeromycetes</taxon>
        <taxon>Diversisporales</taxon>
        <taxon>Gigasporaceae</taxon>
        <taxon>Gigaspora</taxon>
    </lineage>
</organism>
<dbReference type="AlphaFoldDB" id="A0A8H4A9G2"/>
<reference evidence="1 2" key="1">
    <citation type="journal article" date="2019" name="Environ. Microbiol.">
        <title>At the nexus of three kingdoms: the genome of the mycorrhizal fungus Gigaspora margarita provides insights into plant, endobacterial and fungal interactions.</title>
        <authorList>
            <person name="Venice F."/>
            <person name="Ghignone S."/>
            <person name="Salvioli di Fossalunga A."/>
            <person name="Amselem J."/>
            <person name="Novero M."/>
            <person name="Xianan X."/>
            <person name="Sedzielewska Toro K."/>
            <person name="Morin E."/>
            <person name="Lipzen A."/>
            <person name="Grigoriev I.V."/>
            <person name="Henrissat B."/>
            <person name="Martin F.M."/>
            <person name="Bonfante P."/>
        </authorList>
    </citation>
    <scope>NUCLEOTIDE SEQUENCE [LARGE SCALE GENOMIC DNA]</scope>
    <source>
        <strain evidence="1 2">BEG34</strain>
    </source>
</reference>
<dbReference type="EMBL" id="WTPW01001093">
    <property type="protein sequence ID" value="KAF0457492.1"/>
    <property type="molecule type" value="Genomic_DNA"/>
</dbReference>
<dbReference type="Proteomes" id="UP000439903">
    <property type="component" value="Unassembled WGS sequence"/>
</dbReference>
<protein>
    <submittedName>
        <fullName evidence="1">Uncharacterized protein</fullName>
    </submittedName>
</protein>
<comment type="caution">
    <text evidence="1">The sequence shown here is derived from an EMBL/GenBank/DDBJ whole genome shotgun (WGS) entry which is preliminary data.</text>
</comment>
<evidence type="ECO:0000313" key="2">
    <source>
        <dbReference type="Proteomes" id="UP000439903"/>
    </source>
</evidence>
<name>A0A8H4A9G2_GIGMA</name>
<dbReference type="OrthoDB" id="2431350at2759"/>